<sequence length="156" mass="18295">MDDVRHRRPSTPPRIEPPYRRNSSESRRFDDGRMEDARRAEDQRRVEEMRRADVMDEILHRGRAILHRRRALRLHWWQMSGHRVRLGMMRGLGRTIAVIGVTLLGPGPQPGPVPKEYPPAPEERRMEHPSSRPPIISLERTSRRALPCATSQIWAY</sequence>
<comment type="caution">
    <text evidence="2">The sequence shown here is derived from an EMBL/GenBank/DDBJ whole genome shotgun (WGS) entry which is preliminary data.</text>
</comment>
<accession>A0AA40DGA4</accession>
<reference evidence="2" key="1">
    <citation type="submission" date="2023-06" db="EMBL/GenBank/DDBJ databases">
        <title>Genome-scale phylogeny and comparative genomics of the fungal order Sordariales.</title>
        <authorList>
            <consortium name="Lawrence Berkeley National Laboratory"/>
            <person name="Hensen N."/>
            <person name="Bonometti L."/>
            <person name="Westerberg I."/>
            <person name="Brannstrom I.O."/>
            <person name="Guillou S."/>
            <person name="Cros-Aarteil S."/>
            <person name="Calhoun S."/>
            <person name="Haridas S."/>
            <person name="Kuo A."/>
            <person name="Mondo S."/>
            <person name="Pangilinan J."/>
            <person name="Riley R."/>
            <person name="LaButti K."/>
            <person name="Andreopoulos B."/>
            <person name="Lipzen A."/>
            <person name="Chen C."/>
            <person name="Yanf M."/>
            <person name="Daum C."/>
            <person name="Ng V."/>
            <person name="Clum A."/>
            <person name="Steindorff A."/>
            <person name="Ohm R."/>
            <person name="Martin F."/>
            <person name="Silar P."/>
            <person name="Natvig D."/>
            <person name="Lalanne C."/>
            <person name="Gautier V."/>
            <person name="Ament-velasquez S.L."/>
            <person name="Kruys A."/>
            <person name="Hutchinson M.I."/>
            <person name="Powell A.J."/>
            <person name="Barry K."/>
            <person name="Miller A.N."/>
            <person name="Grigoriev I.V."/>
            <person name="Debuchy R."/>
            <person name="Gladieux P."/>
            <person name="Thoren M.H."/>
            <person name="Johannesson H."/>
        </authorList>
    </citation>
    <scope>NUCLEOTIDE SEQUENCE</scope>
    <source>
        <strain evidence="2">SMH2392-1A</strain>
    </source>
</reference>
<feature type="region of interest" description="Disordered" evidence="1">
    <location>
        <begin position="1"/>
        <end position="44"/>
    </location>
</feature>
<dbReference type="Proteomes" id="UP001172101">
    <property type="component" value="Unassembled WGS sequence"/>
</dbReference>
<evidence type="ECO:0000313" key="2">
    <source>
        <dbReference type="EMBL" id="KAK0701990.1"/>
    </source>
</evidence>
<feature type="compositionally biased region" description="Basic and acidic residues" evidence="1">
    <location>
        <begin position="17"/>
        <end position="44"/>
    </location>
</feature>
<keyword evidence="3" id="KW-1185">Reference proteome</keyword>
<protein>
    <submittedName>
        <fullName evidence="2">Uncharacterized protein</fullName>
    </submittedName>
</protein>
<dbReference type="AlphaFoldDB" id="A0AA40DGA4"/>
<name>A0AA40DGA4_9PEZI</name>
<proteinExistence type="predicted"/>
<dbReference type="RefSeq" id="XP_060289654.1">
    <property type="nucleotide sequence ID" value="XM_060435554.1"/>
</dbReference>
<feature type="compositionally biased region" description="Pro residues" evidence="1">
    <location>
        <begin position="107"/>
        <end position="120"/>
    </location>
</feature>
<gene>
    <name evidence="2" type="ORF">B0T26DRAFT_538108</name>
</gene>
<dbReference type="GeneID" id="85318824"/>
<evidence type="ECO:0000256" key="1">
    <source>
        <dbReference type="SAM" id="MobiDB-lite"/>
    </source>
</evidence>
<feature type="compositionally biased region" description="Basic and acidic residues" evidence="1">
    <location>
        <begin position="121"/>
        <end position="130"/>
    </location>
</feature>
<feature type="region of interest" description="Disordered" evidence="1">
    <location>
        <begin position="106"/>
        <end position="134"/>
    </location>
</feature>
<organism evidence="2 3">
    <name type="scientific">Lasiosphaeria miniovina</name>
    <dbReference type="NCBI Taxonomy" id="1954250"/>
    <lineage>
        <taxon>Eukaryota</taxon>
        <taxon>Fungi</taxon>
        <taxon>Dikarya</taxon>
        <taxon>Ascomycota</taxon>
        <taxon>Pezizomycotina</taxon>
        <taxon>Sordariomycetes</taxon>
        <taxon>Sordariomycetidae</taxon>
        <taxon>Sordariales</taxon>
        <taxon>Lasiosphaeriaceae</taxon>
        <taxon>Lasiosphaeria</taxon>
    </lineage>
</organism>
<dbReference type="EMBL" id="JAUIRO010000009">
    <property type="protein sequence ID" value="KAK0701990.1"/>
    <property type="molecule type" value="Genomic_DNA"/>
</dbReference>
<evidence type="ECO:0000313" key="3">
    <source>
        <dbReference type="Proteomes" id="UP001172101"/>
    </source>
</evidence>